<keyword evidence="5" id="KW-1185">Reference proteome</keyword>
<organism evidence="4 5">
    <name type="scientific">Donghicola eburneus</name>
    <dbReference type="NCBI Taxonomy" id="393278"/>
    <lineage>
        <taxon>Bacteria</taxon>
        <taxon>Pseudomonadati</taxon>
        <taxon>Pseudomonadota</taxon>
        <taxon>Alphaproteobacteria</taxon>
        <taxon>Rhodobacterales</taxon>
        <taxon>Roseobacteraceae</taxon>
        <taxon>Donghicola</taxon>
    </lineage>
</organism>
<evidence type="ECO:0000313" key="4">
    <source>
        <dbReference type="EMBL" id="SCM66004.1"/>
    </source>
</evidence>
<accession>A0A1M4MWI8</accession>
<evidence type="ECO:0000313" key="5">
    <source>
        <dbReference type="Proteomes" id="UP000184085"/>
    </source>
</evidence>
<dbReference type="InterPro" id="IPR003115">
    <property type="entry name" value="ParB_N"/>
</dbReference>
<dbReference type="SMART" id="SM00470">
    <property type="entry name" value="ParB"/>
    <property type="match status" value="1"/>
</dbReference>
<evidence type="ECO:0000256" key="2">
    <source>
        <dbReference type="SAM" id="MobiDB-lite"/>
    </source>
</evidence>
<dbReference type="Gene3D" id="3.90.1530.30">
    <property type="match status" value="1"/>
</dbReference>
<dbReference type="SUPFAM" id="SSF110849">
    <property type="entry name" value="ParB/Sulfiredoxin"/>
    <property type="match status" value="1"/>
</dbReference>
<dbReference type="PANTHER" id="PTHR33375">
    <property type="entry name" value="CHROMOSOME-PARTITIONING PROTEIN PARB-RELATED"/>
    <property type="match status" value="1"/>
</dbReference>
<sequence>MAKKRRMFDINMPTEMPTDAPEAAVPTSARAPRRGPMATAISEAANSTRQRQEIEEKIRAENDALAHEHVRLKGLGLVMELVPLNAISTSKLTRDRAKGLDLELAELKGSIAEIGLSNPIRLETRTDGLYELVQGFRRLSAYRELFDATGDEQFAAIPAVVTEAGDTLEDLYRRMVDENLVRKDISFGEMAKLALEYANDPETDETDPDKAVATLYKSAGYQKRSYIRNFIRLVRELDGHLLYLPQIPRALGLSLASLIEADGAVGPTIVKSLDALPSRTAEEELEILRSFAKEAQPSKMAAAKSGAKRPAPSKTSFALAVGDRSAKCTAAQGKLEIKLDRDFSSMDQERLEQAIRQFLETLD</sequence>
<feature type="coiled-coil region" evidence="1">
    <location>
        <begin position="37"/>
        <end position="64"/>
    </location>
</feature>
<feature type="region of interest" description="Disordered" evidence="2">
    <location>
        <begin position="1"/>
        <end position="35"/>
    </location>
</feature>
<dbReference type="Pfam" id="PF02195">
    <property type="entry name" value="ParB_N"/>
    <property type="match status" value="1"/>
</dbReference>
<name>A0A1M4MWI8_9RHOB</name>
<dbReference type="EMBL" id="FMJB01000014">
    <property type="protein sequence ID" value="SCM66004.1"/>
    <property type="molecule type" value="Genomic_DNA"/>
</dbReference>
<proteinExistence type="predicted"/>
<dbReference type="RefSeq" id="WP_072702561.1">
    <property type="nucleotide sequence ID" value="NZ_FMJB01000014.1"/>
</dbReference>
<reference evidence="5" key="1">
    <citation type="submission" date="2016-09" db="EMBL/GenBank/DDBJ databases">
        <authorList>
            <person name="Wibberg D."/>
        </authorList>
    </citation>
    <scope>NUCLEOTIDE SEQUENCE [LARGE SCALE GENOMIC DNA]</scope>
</reference>
<evidence type="ECO:0000259" key="3">
    <source>
        <dbReference type="SMART" id="SM00470"/>
    </source>
</evidence>
<dbReference type="InterPro" id="IPR050336">
    <property type="entry name" value="Chromosome_partition/occlusion"/>
</dbReference>
<dbReference type="PANTHER" id="PTHR33375:SF1">
    <property type="entry name" value="CHROMOSOME-PARTITIONING PROTEIN PARB-RELATED"/>
    <property type="match status" value="1"/>
</dbReference>
<dbReference type="GO" id="GO:0007059">
    <property type="term" value="P:chromosome segregation"/>
    <property type="evidence" value="ECO:0007669"/>
    <property type="project" value="TreeGrafter"/>
</dbReference>
<evidence type="ECO:0000256" key="1">
    <source>
        <dbReference type="SAM" id="Coils"/>
    </source>
</evidence>
<gene>
    <name evidence="4" type="ORF">KARMA_0176</name>
</gene>
<dbReference type="Proteomes" id="UP000184085">
    <property type="component" value="Unassembled WGS sequence"/>
</dbReference>
<feature type="domain" description="ParB-like N-terminal" evidence="3">
    <location>
        <begin position="80"/>
        <end position="180"/>
    </location>
</feature>
<dbReference type="GO" id="GO:0005694">
    <property type="term" value="C:chromosome"/>
    <property type="evidence" value="ECO:0007669"/>
    <property type="project" value="TreeGrafter"/>
</dbReference>
<protein>
    <recommendedName>
        <fullName evidence="3">ParB-like N-terminal domain-containing protein</fullName>
    </recommendedName>
</protein>
<dbReference type="AlphaFoldDB" id="A0A1M4MWI8"/>
<keyword evidence="1" id="KW-0175">Coiled coil</keyword>
<dbReference type="InterPro" id="IPR036086">
    <property type="entry name" value="ParB/Sulfiredoxin_sf"/>
</dbReference>